<dbReference type="Proteomes" id="UP001054945">
    <property type="component" value="Unassembled WGS sequence"/>
</dbReference>
<evidence type="ECO:0000313" key="2">
    <source>
        <dbReference type="Proteomes" id="UP001054945"/>
    </source>
</evidence>
<name>A0AAV4VXL4_CAEEX</name>
<dbReference type="AlphaFoldDB" id="A0AAV4VXL4"/>
<organism evidence="1 2">
    <name type="scientific">Caerostris extrusa</name>
    <name type="common">Bark spider</name>
    <name type="synonym">Caerostris bankana</name>
    <dbReference type="NCBI Taxonomy" id="172846"/>
    <lineage>
        <taxon>Eukaryota</taxon>
        <taxon>Metazoa</taxon>
        <taxon>Ecdysozoa</taxon>
        <taxon>Arthropoda</taxon>
        <taxon>Chelicerata</taxon>
        <taxon>Arachnida</taxon>
        <taxon>Araneae</taxon>
        <taxon>Araneomorphae</taxon>
        <taxon>Entelegynae</taxon>
        <taxon>Araneoidea</taxon>
        <taxon>Araneidae</taxon>
        <taxon>Caerostris</taxon>
    </lineage>
</organism>
<evidence type="ECO:0000313" key="1">
    <source>
        <dbReference type="EMBL" id="GIY74694.1"/>
    </source>
</evidence>
<gene>
    <name evidence="1" type="ORF">CEXT_233701</name>
</gene>
<protein>
    <submittedName>
        <fullName evidence="1">Uncharacterized protein</fullName>
    </submittedName>
</protein>
<sequence>MFSVKTQLYFNTKKKKKSLTPACTIFPHLKSCEKNNPSLPPACLNISIPTSSASFKTETMGHRFSHFYEPTLSNPINFCREVSAEEGSRKIFCLNSC</sequence>
<proteinExistence type="predicted"/>
<comment type="caution">
    <text evidence="1">The sequence shown here is derived from an EMBL/GenBank/DDBJ whole genome shotgun (WGS) entry which is preliminary data.</text>
</comment>
<reference evidence="1 2" key="1">
    <citation type="submission" date="2021-06" db="EMBL/GenBank/DDBJ databases">
        <title>Caerostris extrusa draft genome.</title>
        <authorList>
            <person name="Kono N."/>
            <person name="Arakawa K."/>
        </authorList>
    </citation>
    <scope>NUCLEOTIDE SEQUENCE [LARGE SCALE GENOMIC DNA]</scope>
</reference>
<dbReference type="EMBL" id="BPLR01015246">
    <property type="protein sequence ID" value="GIY74694.1"/>
    <property type="molecule type" value="Genomic_DNA"/>
</dbReference>
<keyword evidence="2" id="KW-1185">Reference proteome</keyword>
<accession>A0AAV4VXL4</accession>